<dbReference type="PANTHER" id="PTHR46268:SF6">
    <property type="entry name" value="UNIVERSAL STRESS PROTEIN UP12"/>
    <property type="match status" value="1"/>
</dbReference>
<dbReference type="Pfam" id="PF00582">
    <property type="entry name" value="Usp"/>
    <property type="match status" value="1"/>
</dbReference>
<dbReference type="InterPro" id="IPR014729">
    <property type="entry name" value="Rossmann-like_a/b/a_fold"/>
</dbReference>
<dbReference type="Proteomes" id="UP001321526">
    <property type="component" value="Chromosome"/>
</dbReference>
<dbReference type="CDD" id="cd00293">
    <property type="entry name" value="USP-like"/>
    <property type="match status" value="1"/>
</dbReference>
<dbReference type="InterPro" id="IPR006016">
    <property type="entry name" value="UspA"/>
</dbReference>
<evidence type="ECO:0000259" key="2">
    <source>
        <dbReference type="Pfam" id="PF00582"/>
    </source>
</evidence>
<organism evidence="3 4">
    <name type="scientific">Salinicola endophyticus</name>
    <dbReference type="NCBI Taxonomy" id="1949083"/>
    <lineage>
        <taxon>Bacteria</taxon>
        <taxon>Pseudomonadati</taxon>
        <taxon>Pseudomonadota</taxon>
        <taxon>Gammaproteobacteria</taxon>
        <taxon>Oceanospirillales</taxon>
        <taxon>Halomonadaceae</taxon>
        <taxon>Salinicola</taxon>
    </lineage>
</organism>
<sequence>MFKSLLIPIDGSPDSHIALNVACQLAAPVQGKLHLLNVREPFPPMHQGELISVEAALKAASVETAQREGRAVLDAALDTLPSFPGYNGEFDLLIEQGYPTRVIVTVAERLGVDAIVMGSRGLGQLQGLMMGSVSHKVTHLAPCRVLCVHEPPRKHAHAAEGQPV</sequence>
<evidence type="ECO:0000313" key="3">
    <source>
        <dbReference type="EMBL" id="WFF40136.1"/>
    </source>
</evidence>
<name>A0ABY8FHY4_9GAMM</name>
<dbReference type="PRINTS" id="PR01438">
    <property type="entry name" value="UNVRSLSTRESS"/>
</dbReference>
<dbReference type="PANTHER" id="PTHR46268">
    <property type="entry name" value="STRESS RESPONSE PROTEIN NHAX"/>
    <property type="match status" value="1"/>
</dbReference>
<gene>
    <name evidence="3" type="ORF">EVC62_00750</name>
</gene>
<dbReference type="RefSeq" id="WP_110675400.1">
    <property type="nucleotide sequence ID" value="NZ_CP035631.1"/>
</dbReference>
<dbReference type="SUPFAM" id="SSF52402">
    <property type="entry name" value="Adenine nucleotide alpha hydrolases-like"/>
    <property type="match status" value="1"/>
</dbReference>
<comment type="similarity">
    <text evidence="1">Belongs to the universal stress protein A family.</text>
</comment>
<dbReference type="Gene3D" id="3.40.50.620">
    <property type="entry name" value="HUPs"/>
    <property type="match status" value="1"/>
</dbReference>
<reference evidence="3 4" key="1">
    <citation type="submission" date="2019-01" db="EMBL/GenBank/DDBJ databases">
        <title>Genome sequence of Salinicola endophyticus REST5.</title>
        <authorList>
            <person name="Nascimento F.X."/>
        </authorList>
    </citation>
    <scope>NUCLEOTIDE SEQUENCE [LARGE SCALE GENOMIC DNA]</scope>
    <source>
        <strain evidence="3 4">REST5</strain>
    </source>
</reference>
<feature type="domain" description="UspA" evidence="2">
    <location>
        <begin position="1"/>
        <end position="149"/>
    </location>
</feature>
<accession>A0ABY8FHY4</accession>
<protein>
    <submittedName>
        <fullName evidence="3">Universal stress protein</fullName>
    </submittedName>
</protein>
<evidence type="ECO:0000313" key="4">
    <source>
        <dbReference type="Proteomes" id="UP001321526"/>
    </source>
</evidence>
<dbReference type="EMBL" id="CP035631">
    <property type="protein sequence ID" value="WFF40136.1"/>
    <property type="molecule type" value="Genomic_DNA"/>
</dbReference>
<proteinExistence type="inferred from homology"/>
<evidence type="ECO:0000256" key="1">
    <source>
        <dbReference type="ARBA" id="ARBA00008791"/>
    </source>
</evidence>
<keyword evidence="4" id="KW-1185">Reference proteome</keyword>
<dbReference type="InterPro" id="IPR006015">
    <property type="entry name" value="Universal_stress_UspA"/>
</dbReference>